<keyword evidence="3 6" id="KW-0378">Hydrolase</keyword>
<sequence length="215" mass="23944">MAVYVQGQPVGDCPRVLPEARRGTPRRITEIGEEILARPCRPAAEFGTPELSALIDDMFATLYVAEGAGLAANQVDVDLRLFVWDCWDEYGDRHIGHILNPVLDDEPVGNRRLIEAPEGCLSVPGPYAKLPRADHAVVRGVDQFGEPLVVEGRGYFARCLQHEADHLGGGLYVDRLPLRKRKSVLRDMAKSRDEVLARRAELADELRRSRSPEAR</sequence>
<evidence type="ECO:0000256" key="2">
    <source>
        <dbReference type="ARBA" id="ARBA00022723"/>
    </source>
</evidence>
<dbReference type="NCBIfam" id="NF001159">
    <property type="entry name" value="PRK00150.1-3"/>
    <property type="match status" value="1"/>
</dbReference>
<dbReference type="PRINTS" id="PR01576">
    <property type="entry name" value="PDEFORMYLASE"/>
</dbReference>
<keyword evidence="4 6" id="KW-0648">Protein biosynthesis</keyword>
<accession>A0ABQ3JFD1</accession>
<dbReference type="Proteomes" id="UP000605897">
    <property type="component" value="Unassembled WGS sequence"/>
</dbReference>
<evidence type="ECO:0000256" key="1">
    <source>
        <dbReference type="ARBA" id="ARBA00010759"/>
    </source>
</evidence>
<protein>
    <recommendedName>
        <fullName evidence="6">Peptide deformylase</fullName>
        <shortName evidence="6">PDF</shortName>
        <ecNumber evidence="6">3.5.1.88</ecNumber>
    </recommendedName>
    <alternativeName>
        <fullName evidence="6">Polypeptide deformylase</fullName>
    </alternativeName>
</protein>
<comment type="cofactor">
    <cofactor evidence="6">
        <name>Fe(2+)</name>
        <dbReference type="ChEBI" id="CHEBI:29033"/>
    </cofactor>
    <text evidence="6">Binds 1 Fe(2+) ion.</text>
</comment>
<evidence type="ECO:0000256" key="6">
    <source>
        <dbReference type="HAMAP-Rule" id="MF_00163"/>
    </source>
</evidence>
<proteinExistence type="inferred from homology"/>
<dbReference type="Pfam" id="PF01327">
    <property type="entry name" value="Pep_deformylase"/>
    <property type="match status" value="1"/>
</dbReference>
<keyword evidence="5 6" id="KW-0408">Iron</keyword>
<feature type="binding site" evidence="6">
    <location>
        <position position="162"/>
    </location>
    <ligand>
        <name>Fe cation</name>
        <dbReference type="ChEBI" id="CHEBI:24875"/>
    </ligand>
</feature>
<feature type="binding site" evidence="6">
    <location>
        <position position="120"/>
    </location>
    <ligand>
        <name>Fe cation</name>
        <dbReference type="ChEBI" id="CHEBI:24875"/>
    </ligand>
</feature>
<dbReference type="Gene3D" id="3.90.45.10">
    <property type="entry name" value="Peptide deformylase"/>
    <property type="match status" value="1"/>
</dbReference>
<dbReference type="RefSeq" id="WP_191249005.1">
    <property type="nucleotide sequence ID" value="NZ_BNAU01000012.1"/>
</dbReference>
<keyword evidence="8" id="KW-1185">Reference proteome</keyword>
<keyword evidence="2 6" id="KW-0479">Metal-binding</keyword>
<dbReference type="PANTHER" id="PTHR10458">
    <property type="entry name" value="PEPTIDE DEFORMYLASE"/>
    <property type="match status" value="1"/>
</dbReference>
<dbReference type="InterPro" id="IPR023635">
    <property type="entry name" value="Peptide_deformylase"/>
</dbReference>
<feature type="active site" evidence="6">
    <location>
        <position position="163"/>
    </location>
</feature>
<evidence type="ECO:0000256" key="3">
    <source>
        <dbReference type="ARBA" id="ARBA00022801"/>
    </source>
</evidence>
<dbReference type="CDD" id="cd00487">
    <property type="entry name" value="Pep_deformylase"/>
    <property type="match status" value="1"/>
</dbReference>
<evidence type="ECO:0000256" key="4">
    <source>
        <dbReference type="ARBA" id="ARBA00022917"/>
    </source>
</evidence>
<evidence type="ECO:0000256" key="5">
    <source>
        <dbReference type="ARBA" id="ARBA00023004"/>
    </source>
</evidence>
<dbReference type="PANTHER" id="PTHR10458:SF2">
    <property type="entry name" value="PEPTIDE DEFORMYLASE, MITOCHONDRIAL"/>
    <property type="match status" value="1"/>
</dbReference>
<dbReference type="EC" id="3.5.1.88" evidence="6"/>
<dbReference type="InterPro" id="IPR036821">
    <property type="entry name" value="Peptide_deformylase_sf"/>
</dbReference>
<organism evidence="7 8">
    <name type="scientific">Amycolatopsis deserti</name>
    <dbReference type="NCBI Taxonomy" id="185696"/>
    <lineage>
        <taxon>Bacteria</taxon>
        <taxon>Bacillati</taxon>
        <taxon>Actinomycetota</taxon>
        <taxon>Actinomycetes</taxon>
        <taxon>Pseudonocardiales</taxon>
        <taxon>Pseudonocardiaceae</taxon>
        <taxon>Amycolatopsis</taxon>
    </lineage>
</organism>
<name>A0ABQ3JFD1_9PSEU</name>
<dbReference type="NCBIfam" id="TIGR00079">
    <property type="entry name" value="pept_deformyl"/>
    <property type="match status" value="1"/>
</dbReference>
<evidence type="ECO:0000313" key="8">
    <source>
        <dbReference type="Proteomes" id="UP000605897"/>
    </source>
</evidence>
<dbReference type="EMBL" id="BNAU01000012">
    <property type="protein sequence ID" value="GHF26432.1"/>
    <property type="molecule type" value="Genomic_DNA"/>
</dbReference>
<dbReference type="HAMAP" id="MF_00163">
    <property type="entry name" value="Pep_deformylase"/>
    <property type="match status" value="1"/>
</dbReference>
<comment type="caution">
    <text evidence="7">The sequence shown here is derived from an EMBL/GenBank/DDBJ whole genome shotgun (WGS) entry which is preliminary data.</text>
</comment>
<comment type="similarity">
    <text evidence="1 6">Belongs to the polypeptide deformylase family.</text>
</comment>
<reference evidence="8" key="1">
    <citation type="journal article" date="2019" name="Int. J. Syst. Evol. Microbiol.">
        <title>The Global Catalogue of Microorganisms (GCM) 10K type strain sequencing project: providing services to taxonomists for standard genome sequencing and annotation.</title>
        <authorList>
            <consortium name="The Broad Institute Genomics Platform"/>
            <consortium name="The Broad Institute Genome Sequencing Center for Infectious Disease"/>
            <person name="Wu L."/>
            <person name="Ma J."/>
        </authorList>
    </citation>
    <scope>NUCLEOTIDE SEQUENCE [LARGE SCALE GENOMIC DNA]</scope>
    <source>
        <strain evidence="8">CGMCC 4.7677</strain>
    </source>
</reference>
<dbReference type="SUPFAM" id="SSF56420">
    <property type="entry name" value="Peptide deformylase"/>
    <property type="match status" value="1"/>
</dbReference>
<gene>
    <name evidence="7" type="primary">def3</name>
    <name evidence="6" type="synonym">def</name>
    <name evidence="7" type="ORF">GCM10017786_70700</name>
</gene>
<evidence type="ECO:0000313" key="7">
    <source>
        <dbReference type="EMBL" id="GHF26432.1"/>
    </source>
</evidence>
<comment type="catalytic activity">
    <reaction evidence="6">
        <text>N-terminal N-formyl-L-methionyl-[peptide] + H2O = N-terminal L-methionyl-[peptide] + formate</text>
        <dbReference type="Rhea" id="RHEA:24420"/>
        <dbReference type="Rhea" id="RHEA-COMP:10639"/>
        <dbReference type="Rhea" id="RHEA-COMP:10640"/>
        <dbReference type="ChEBI" id="CHEBI:15377"/>
        <dbReference type="ChEBI" id="CHEBI:15740"/>
        <dbReference type="ChEBI" id="CHEBI:49298"/>
        <dbReference type="ChEBI" id="CHEBI:64731"/>
        <dbReference type="EC" id="3.5.1.88"/>
    </reaction>
</comment>
<feature type="binding site" evidence="6">
    <location>
        <position position="166"/>
    </location>
    <ligand>
        <name>Fe cation</name>
        <dbReference type="ChEBI" id="CHEBI:24875"/>
    </ligand>
</feature>
<comment type="function">
    <text evidence="6">Removes the formyl group from the N-terminal Met of newly synthesized proteins. Requires at least a dipeptide for an efficient rate of reaction. N-terminal L-methionine is a prerequisite for activity but the enzyme has broad specificity at other positions.</text>
</comment>